<feature type="region of interest" description="Disordered" evidence="1">
    <location>
        <begin position="37"/>
        <end position="70"/>
    </location>
</feature>
<dbReference type="AlphaFoldDB" id="A0A9N7V1R3"/>
<comment type="caution">
    <text evidence="2">The sequence shown here is derived from an EMBL/GenBank/DDBJ whole genome shotgun (WGS) entry which is preliminary data.</text>
</comment>
<name>A0A9N7V1R3_PLEPL</name>
<protein>
    <submittedName>
        <fullName evidence="2">Uncharacterized protein</fullName>
    </submittedName>
</protein>
<keyword evidence="3" id="KW-1185">Reference proteome</keyword>
<evidence type="ECO:0000256" key="1">
    <source>
        <dbReference type="SAM" id="MobiDB-lite"/>
    </source>
</evidence>
<evidence type="ECO:0000313" key="2">
    <source>
        <dbReference type="EMBL" id="CAB1440556.1"/>
    </source>
</evidence>
<accession>A0A9N7V1R3</accession>
<dbReference type="Proteomes" id="UP001153269">
    <property type="component" value="Unassembled WGS sequence"/>
</dbReference>
<dbReference type="EMBL" id="CADEAL010002469">
    <property type="protein sequence ID" value="CAB1440556.1"/>
    <property type="molecule type" value="Genomic_DNA"/>
</dbReference>
<evidence type="ECO:0000313" key="3">
    <source>
        <dbReference type="Proteomes" id="UP001153269"/>
    </source>
</evidence>
<proteinExistence type="predicted"/>
<reference evidence="2" key="1">
    <citation type="submission" date="2020-03" db="EMBL/GenBank/DDBJ databases">
        <authorList>
            <person name="Weist P."/>
        </authorList>
    </citation>
    <scope>NUCLEOTIDE SEQUENCE</scope>
</reference>
<sequence>MKTLLSSDRPLQPAARRFLSEQIVPGSADGFHLNQINLSHVTPPPRRRASAPPASLDPDNPLTSDAHDGSSVGAAALASFPLPSELSDEVATRSLRGGGHRWRPAAPALTALFDLSAELESERLRKSDPRNKTALCLG</sequence>
<gene>
    <name evidence="2" type="ORF">PLEPLA_LOCUS28322</name>
</gene>
<organism evidence="2 3">
    <name type="scientific">Pleuronectes platessa</name>
    <name type="common">European plaice</name>
    <dbReference type="NCBI Taxonomy" id="8262"/>
    <lineage>
        <taxon>Eukaryota</taxon>
        <taxon>Metazoa</taxon>
        <taxon>Chordata</taxon>
        <taxon>Craniata</taxon>
        <taxon>Vertebrata</taxon>
        <taxon>Euteleostomi</taxon>
        <taxon>Actinopterygii</taxon>
        <taxon>Neopterygii</taxon>
        <taxon>Teleostei</taxon>
        <taxon>Neoteleostei</taxon>
        <taxon>Acanthomorphata</taxon>
        <taxon>Carangaria</taxon>
        <taxon>Pleuronectiformes</taxon>
        <taxon>Pleuronectoidei</taxon>
        <taxon>Pleuronectidae</taxon>
        <taxon>Pleuronectes</taxon>
    </lineage>
</organism>